<dbReference type="SUPFAM" id="SSF55347">
    <property type="entry name" value="Glyceraldehyde-3-phosphate dehydrogenase-like, C-terminal domain"/>
    <property type="match status" value="1"/>
</dbReference>
<dbReference type="EMBL" id="JAAGVB010000045">
    <property type="protein sequence ID" value="NEW35464.1"/>
    <property type="molecule type" value="Genomic_DNA"/>
</dbReference>
<evidence type="ECO:0000313" key="3">
    <source>
        <dbReference type="Proteomes" id="UP000471166"/>
    </source>
</evidence>
<feature type="domain" description="Dihydrodipicolinate reductase C-terminal" evidence="1">
    <location>
        <begin position="81"/>
        <end position="180"/>
    </location>
</feature>
<sequence length="191" mass="20307">MFDTDRIALVIDASVASAVDETILVCDRTDTPLLYCVSNPPATTLAKLHALGRRVPVGVVANLSPLHWVQSRAAALSGELLAKLTIDTQATVVDRHPPTKRDAPSATARVLAGVMPEPVTVVSERSGRPVSDHRVVLTAAGETYELSHSVRDLRLAASAALRLGTELATAAPGLYSADDLYSRVIGRERHS</sequence>
<protein>
    <recommendedName>
        <fullName evidence="1">Dihydrodipicolinate reductase C-terminal domain-containing protein</fullName>
    </recommendedName>
</protein>
<dbReference type="GO" id="GO:0009089">
    <property type="term" value="P:lysine biosynthetic process via diaminopimelate"/>
    <property type="evidence" value="ECO:0007669"/>
    <property type="project" value="InterPro"/>
</dbReference>
<name>A0A6P1CVJ5_9NOCA</name>
<dbReference type="Proteomes" id="UP000471166">
    <property type="component" value="Unassembled WGS sequence"/>
</dbReference>
<reference evidence="2 3" key="1">
    <citation type="submission" date="2020-01" db="EMBL/GenBank/DDBJ databases">
        <title>Genetics and antimicrobial susceptibilities of Nocardia species isolated from the soil; a comparison with species isolated from humans.</title>
        <authorList>
            <person name="Carrasco G."/>
            <person name="Monzon S."/>
            <person name="Sansegundo M."/>
            <person name="Garcia E."/>
            <person name="Garrido N."/>
            <person name="Medina M.J."/>
            <person name="Villalon P."/>
            <person name="Ramirez-Arocha A.C."/>
            <person name="Jimenez P."/>
            <person name="Cuesta I."/>
            <person name="Valdezate S."/>
        </authorList>
    </citation>
    <scope>NUCLEOTIDE SEQUENCE [LARGE SCALE GENOMIC DNA]</scope>
    <source>
        <strain evidence="2 3">CNM20110626</strain>
    </source>
</reference>
<dbReference type="AlphaFoldDB" id="A0A6P1CVJ5"/>
<evidence type="ECO:0000259" key="1">
    <source>
        <dbReference type="Pfam" id="PF05173"/>
    </source>
</evidence>
<dbReference type="Gene3D" id="3.30.360.10">
    <property type="entry name" value="Dihydrodipicolinate Reductase, domain 2"/>
    <property type="match status" value="1"/>
</dbReference>
<dbReference type="GO" id="GO:0008839">
    <property type="term" value="F:4-hydroxy-tetrahydrodipicolinate reductase"/>
    <property type="evidence" value="ECO:0007669"/>
    <property type="project" value="InterPro"/>
</dbReference>
<dbReference type="InterPro" id="IPR022663">
    <property type="entry name" value="DapB_C"/>
</dbReference>
<comment type="caution">
    <text evidence="2">The sequence shown here is derived from an EMBL/GenBank/DDBJ whole genome shotgun (WGS) entry which is preliminary data.</text>
</comment>
<evidence type="ECO:0000313" key="2">
    <source>
        <dbReference type="EMBL" id="NEW35464.1"/>
    </source>
</evidence>
<proteinExistence type="predicted"/>
<organism evidence="2 3">
    <name type="scientific">Nocardia cyriacigeorgica</name>
    <dbReference type="NCBI Taxonomy" id="135487"/>
    <lineage>
        <taxon>Bacteria</taxon>
        <taxon>Bacillati</taxon>
        <taxon>Actinomycetota</taxon>
        <taxon>Actinomycetes</taxon>
        <taxon>Mycobacteriales</taxon>
        <taxon>Nocardiaceae</taxon>
        <taxon>Nocardia</taxon>
    </lineage>
</organism>
<gene>
    <name evidence="2" type="ORF">GV791_23260</name>
</gene>
<accession>A0A6P1CVJ5</accession>
<dbReference type="RefSeq" id="WP_163846727.1">
    <property type="nucleotide sequence ID" value="NZ_JAAGVB010000045.1"/>
</dbReference>
<dbReference type="Pfam" id="PF05173">
    <property type="entry name" value="DapB_C"/>
    <property type="match status" value="1"/>
</dbReference>